<dbReference type="Gene3D" id="2.10.260.10">
    <property type="match status" value="1"/>
</dbReference>
<dbReference type="NCBIfam" id="TIGR01439">
    <property type="entry name" value="lp_hng_hel_AbrB"/>
    <property type="match status" value="1"/>
</dbReference>
<accession>A0AA86L289</accession>
<protein>
    <submittedName>
        <fullName evidence="2">AbrB family transcriptional regulator</fullName>
    </submittedName>
</protein>
<name>A0AA86L289_9SPHN</name>
<dbReference type="GO" id="GO:0003677">
    <property type="term" value="F:DNA binding"/>
    <property type="evidence" value="ECO:0007669"/>
    <property type="project" value="InterPro"/>
</dbReference>
<sequence length="80" mass="9146">MSYHAKLVKGGKIVIPAELRRELNLTDGDTLVVERDGDSIVIKPGRQVLREIQAEMKRLIKKPFTVDDFIAERRGEAERE</sequence>
<dbReference type="AlphaFoldDB" id="A0AA86L289"/>
<dbReference type="InterPro" id="IPR007159">
    <property type="entry name" value="SpoVT-AbrB_dom"/>
</dbReference>
<dbReference type="Proteomes" id="UP000058599">
    <property type="component" value="Chromosome"/>
</dbReference>
<dbReference type="Pfam" id="PF04014">
    <property type="entry name" value="MazE_antitoxin"/>
    <property type="match status" value="1"/>
</dbReference>
<evidence type="ECO:0000313" key="2">
    <source>
        <dbReference type="EMBL" id="AMG73536.1"/>
    </source>
</evidence>
<dbReference type="InterPro" id="IPR037914">
    <property type="entry name" value="SpoVT-AbrB_sf"/>
</dbReference>
<organism evidence="2 3">
    <name type="scientific">Sphingopyxis granuli</name>
    <dbReference type="NCBI Taxonomy" id="267128"/>
    <lineage>
        <taxon>Bacteria</taxon>
        <taxon>Pseudomonadati</taxon>
        <taxon>Pseudomonadota</taxon>
        <taxon>Alphaproteobacteria</taxon>
        <taxon>Sphingomonadales</taxon>
        <taxon>Sphingomonadaceae</taxon>
        <taxon>Sphingopyxis</taxon>
    </lineage>
</organism>
<evidence type="ECO:0000313" key="3">
    <source>
        <dbReference type="Proteomes" id="UP000058599"/>
    </source>
</evidence>
<gene>
    <name evidence="2" type="ORF">SGRAN_1143</name>
</gene>
<reference evidence="2 3" key="1">
    <citation type="journal article" date="2016" name="BMC Genomics">
        <title>Genomic analysis of the nitrate-respiring Sphingopyxis granuli (formerly Sphingomonas macrogoltabida) strain TFA.</title>
        <authorList>
            <person name="Garcia-Romero I."/>
            <person name="Perez-Pulido A.J."/>
            <person name="Gonzalez-Flores Y.E."/>
            <person name="Reyes-Ramirez F."/>
            <person name="Santero E."/>
            <person name="Floriano B."/>
        </authorList>
    </citation>
    <scope>NUCLEOTIDE SEQUENCE [LARGE SCALE GENOMIC DNA]</scope>
    <source>
        <strain evidence="2 3">TFA</strain>
    </source>
</reference>
<proteinExistence type="predicted"/>
<dbReference type="SUPFAM" id="SSF89447">
    <property type="entry name" value="AbrB/MazE/MraZ-like"/>
    <property type="match status" value="1"/>
</dbReference>
<dbReference type="EMBL" id="CP012199">
    <property type="protein sequence ID" value="AMG73536.1"/>
    <property type="molecule type" value="Genomic_DNA"/>
</dbReference>
<dbReference type="SMART" id="SM00966">
    <property type="entry name" value="SpoVT_AbrB"/>
    <property type="match status" value="1"/>
</dbReference>
<keyword evidence="3" id="KW-1185">Reference proteome</keyword>
<feature type="domain" description="SpoVT-AbrB" evidence="1">
    <location>
        <begin position="5"/>
        <end position="50"/>
    </location>
</feature>
<dbReference type="RefSeq" id="WP_067181488.1">
    <property type="nucleotide sequence ID" value="NZ_CP012199.1"/>
</dbReference>
<evidence type="ECO:0000259" key="1">
    <source>
        <dbReference type="SMART" id="SM00966"/>
    </source>
</evidence>
<dbReference type="KEGG" id="sgi:SGRAN_1143"/>